<reference evidence="2 3" key="1">
    <citation type="submission" date="2019-02" db="EMBL/GenBank/DDBJ databases">
        <title>Draft genome sequence of Arthrospira platensis NIES-3804.</title>
        <authorList>
            <person name="Yamaguchi H."/>
            <person name="Suzuki S."/>
            <person name="Kawachi M."/>
        </authorList>
    </citation>
    <scope>NUCLEOTIDE SEQUENCE [LARGE SCALE GENOMIC DNA]</scope>
    <source>
        <strain evidence="2 3">NIES-3804</strain>
    </source>
</reference>
<accession>A0A6H9GMI2</accession>
<dbReference type="GO" id="GO:0003677">
    <property type="term" value="F:DNA binding"/>
    <property type="evidence" value="ECO:0007669"/>
    <property type="project" value="InterPro"/>
</dbReference>
<gene>
    <name evidence="2" type="ORF">NIES3804_28270</name>
</gene>
<dbReference type="InterPro" id="IPR007111">
    <property type="entry name" value="NACHT_NTPase"/>
</dbReference>
<dbReference type="CDD" id="cd00093">
    <property type="entry name" value="HTH_XRE"/>
    <property type="match status" value="1"/>
</dbReference>
<dbReference type="InterPro" id="IPR010982">
    <property type="entry name" value="Lambda_DNA-bd_dom_sf"/>
</dbReference>
<dbReference type="EMBL" id="BJCI01000049">
    <property type="protein sequence ID" value="GCL51249.1"/>
    <property type="molecule type" value="Genomic_DNA"/>
</dbReference>
<dbReference type="SUPFAM" id="SSF47413">
    <property type="entry name" value="lambda repressor-like DNA-binding domains"/>
    <property type="match status" value="1"/>
</dbReference>
<dbReference type="PROSITE" id="PS50837">
    <property type="entry name" value="NACHT"/>
    <property type="match status" value="1"/>
</dbReference>
<dbReference type="PANTHER" id="PTHR46844:SF1">
    <property type="entry name" value="SLR5058 PROTEIN"/>
    <property type="match status" value="1"/>
</dbReference>
<evidence type="ECO:0000313" key="2">
    <source>
        <dbReference type="EMBL" id="GCL51249.1"/>
    </source>
</evidence>
<comment type="caution">
    <text evidence="2">The sequence shown here is derived from an EMBL/GenBank/DDBJ whole genome shotgun (WGS) entry which is preliminary data.</text>
</comment>
<dbReference type="PANTHER" id="PTHR46844">
    <property type="entry name" value="SLR5058 PROTEIN"/>
    <property type="match status" value="1"/>
</dbReference>
<sequence length="873" mass="101637">MSKERKQRGILATPTGKQKLQEAKANGRNELGRLLTYDNIAEKAGVDKRTVERFMRRLQLIDRDNALAICQALGLEITDVVDPDEWNCDESSNTEINWTEICQQALINKPLRRFATDEPCELQIFVPLGLVERKKQQRRPLNQEMERNQVYEVEEKEEITRRFEHEEFLNYIGLGTTQGESDKNIAIIGEPGAGKTTLLQNLALIISDQQKGLPICVSLGALSKERSLIGYLEETWLRDGLAVGEVKESDKADFRQLFDKGQVWLILDGLDEYSADSPVEALTWIENEVRSSYLQKARVVVSCRVNVWDAHLTNPLQGFIPYKTLDFTEYQHNQFIKEWFEYKHNSDLGKSLINRLQDSGRESLRELVKNPLRLVVLCQIWSLGRGDLPETKAQLYQVYLPYFYDWKKEVRDLTQDDHLQASLHQALGKLAIAGIESVSRYRLPRKLAVEVMGQELFKLAVTLGWLNIVDRDIVTQEAVYAFFHPTFQEFFAACGVEDWDFFLPRNHVDRPVKGKVYRIFEAKWKEVILLWLGRGDVKDEEKEAFIKGLVDFKDGCGESNWKTNRGFYECQAFFLSAYAIQEFSRCKLADKIFKETPDKIFKETLKFSINNPYSNLFVDEYIRKEYQDILKNDFLRRKNIIEICIDRLNPSNIHHYDPLYDFSTIIAAIAVNNQNVIEQIIEFAKETDNDHLKYIYLDEILDKIASYEICQRVRFEITNKEDEQAVRDFEKALQETNEPDRIEYLISFLWEFNVFQKGRMIDFAEISSKQYQLCEKVAYLLGEYVDNQKVIDTLLKTFYYSYPIEVVEAAGESLKKVAINNQSAIDYLIEIIESEGSTDYLAIDVLESIAYDNLKATKFIENYYLRQGEDYDE</sequence>
<proteinExistence type="predicted"/>
<dbReference type="Proteomes" id="UP000435041">
    <property type="component" value="Unassembled WGS sequence"/>
</dbReference>
<dbReference type="SUPFAM" id="SSF52540">
    <property type="entry name" value="P-loop containing nucleoside triphosphate hydrolases"/>
    <property type="match status" value="1"/>
</dbReference>
<organism evidence="2 3">
    <name type="scientific">Microcystis aeruginosa NIES-3804</name>
    <dbReference type="NCBI Taxonomy" id="2517783"/>
    <lineage>
        <taxon>Bacteria</taxon>
        <taxon>Bacillati</taxon>
        <taxon>Cyanobacteriota</taxon>
        <taxon>Cyanophyceae</taxon>
        <taxon>Oscillatoriophycideae</taxon>
        <taxon>Chroococcales</taxon>
        <taxon>Microcystaceae</taxon>
        <taxon>Microcystis</taxon>
    </lineage>
</organism>
<dbReference type="RefSeq" id="WP_254062963.1">
    <property type="nucleotide sequence ID" value="NZ_BJCI01000049.1"/>
</dbReference>
<dbReference type="Gene3D" id="3.40.50.300">
    <property type="entry name" value="P-loop containing nucleotide triphosphate hydrolases"/>
    <property type="match status" value="1"/>
</dbReference>
<name>A0A6H9GMI2_MICAE</name>
<feature type="domain" description="NACHT" evidence="1">
    <location>
        <begin position="183"/>
        <end position="304"/>
    </location>
</feature>
<dbReference type="AlphaFoldDB" id="A0A6H9GMI2"/>
<evidence type="ECO:0000313" key="3">
    <source>
        <dbReference type="Proteomes" id="UP000435041"/>
    </source>
</evidence>
<protein>
    <submittedName>
        <fullName evidence="2">Putative signal transduction protein with Nacht domain protein</fullName>
    </submittedName>
</protein>
<dbReference type="Pfam" id="PF05729">
    <property type="entry name" value="NACHT"/>
    <property type="match status" value="1"/>
</dbReference>
<dbReference type="InterPro" id="IPR001387">
    <property type="entry name" value="Cro/C1-type_HTH"/>
</dbReference>
<evidence type="ECO:0000259" key="1">
    <source>
        <dbReference type="PROSITE" id="PS50837"/>
    </source>
</evidence>
<dbReference type="InterPro" id="IPR027417">
    <property type="entry name" value="P-loop_NTPase"/>
</dbReference>